<keyword evidence="2" id="KW-1185">Reference proteome</keyword>
<reference evidence="2" key="1">
    <citation type="submission" date="2019-01" db="EMBL/GenBank/DDBJ databases">
        <title>Cytophagaceae bacterium strain CAR-16.</title>
        <authorList>
            <person name="Chen W.-M."/>
        </authorList>
    </citation>
    <scope>NUCLEOTIDE SEQUENCE [LARGE SCALE GENOMIC DNA]</scope>
    <source>
        <strain evidence="2">LLJ-11</strain>
    </source>
</reference>
<dbReference type="Gene3D" id="3.40.50.2000">
    <property type="entry name" value="Glycogen Phosphorylase B"/>
    <property type="match status" value="1"/>
</dbReference>
<dbReference type="RefSeq" id="WP_129436291.1">
    <property type="nucleotide sequence ID" value="NZ_SBKO01000004.1"/>
</dbReference>
<accession>A0A4Q1K2M2</accession>
<evidence type="ECO:0000313" key="2">
    <source>
        <dbReference type="Proteomes" id="UP000290283"/>
    </source>
</evidence>
<protein>
    <recommendedName>
        <fullName evidence="3">Glycosyl transferase family 1 domain-containing protein</fullName>
    </recommendedName>
</protein>
<dbReference type="SUPFAM" id="SSF53756">
    <property type="entry name" value="UDP-Glycosyltransferase/glycogen phosphorylase"/>
    <property type="match status" value="1"/>
</dbReference>
<gene>
    <name evidence="1" type="ORF">EQG63_10320</name>
</gene>
<dbReference type="OrthoDB" id="4291430at2"/>
<organism evidence="1 2">
    <name type="scientific">Flavobacterium amnicola</name>
    <dbReference type="NCBI Taxonomy" id="2506422"/>
    <lineage>
        <taxon>Bacteria</taxon>
        <taxon>Pseudomonadati</taxon>
        <taxon>Bacteroidota</taxon>
        <taxon>Flavobacteriia</taxon>
        <taxon>Flavobacteriales</taxon>
        <taxon>Flavobacteriaceae</taxon>
        <taxon>Flavobacterium</taxon>
    </lineage>
</organism>
<evidence type="ECO:0008006" key="3">
    <source>
        <dbReference type="Google" id="ProtNLM"/>
    </source>
</evidence>
<dbReference type="Proteomes" id="UP000290283">
    <property type="component" value="Unassembled WGS sequence"/>
</dbReference>
<comment type="caution">
    <text evidence="1">The sequence shown here is derived from an EMBL/GenBank/DDBJ whole genome shotgun (WGS) entry which is preliminary data.</text>
</comment>
<evidence type="ECO:0000313" key="1">
    <source>
        <dbReference type="EMBL" id="RXR17868.1"/>
    </source>
</evidence>
<name>A0A4Q1K2M2_9FLAO</name>
<dbReference type="EMBL" id="SBKO01000004">
    <property type="protein sequence ID" value="RXR17868.1"/>
    <property type="molecule type" value="Genomic_DNA"/>
</dbReference>
<sequence length="367" mass="42994">MKKKQIAFIEMETHSALLEQWYLLVSQIDSIDFHFFVSQKVFEKLTAIPINHITIIASVRATDFSNFDAVVVNTLHRNFSDYADLFQQKKVLCLVHNLNFSLFLKSISWKNIFKEKEKLTYFLKLYLKEKVGSKRNVVHRAKNFGVISASALETIKTDGRYSEKSRLIPMNYCQNSEFPSSDRIQIVMPGNVSNKRKDVDLLFKILPKLQPQSKIHFTFLGKPENDTVLQQLERLKTQCHSNISITHFHKFIPWEEYSKVIAQAHLLLCPIKSKTSFYWVDEYYGSTKVSGAEADCIYNGKIGIFPSSYPKMDWHNLYYEDKNDLKKIIEDLNVEIIKKEYKNLNPYLEKYTFEKVKSELEKLLLNL</sequence>
<proteinExistence type="predicted"/>
<dbReference type="AlphaFoldDB" id="A0A4Q1K2M2"/>